<dbReference type="AlphaFoldDB" id="A0A6I8U173"/>
<organism evidence="9 10">
    <name type="scientific">Aedes aegypti</name>
    <name type="common">Yellowfever mosquito</name>
    <name type="synonym">Culex aegypti</name>
    <dbReference type="NCBI Taxonomy" id="7159"/>
    <lineage>
        <taxon>Eukaryota</taxon>
        <taxon>Metazoa</taxon>
        <taxon>Ecdysozoa</taxon>
        <taxon>Arthropoda</taxon>
        <taxon>Hexapoda</taxon>
        <taxon>Insecta</taxon>
        <taxon>Pterygota</taxon>
        <taxon>Neoptera</taxon>
        <taxon>Endopterygota</taxon>
        <taxon>Diptera</taxon>
        <taxon>Nematocera</taxon>
        <taxon>Culicoidea</taxon>
        <taxon>Culicidae</taxon>
        <taxon>Culicinae</taxon>
        <taxon>Aedini</taxon>
        <taxon>Aedes</taxon>
        <taxon>Stegomyia</taxon>
    </lineage>
</organism>
<feature type="domain" description="C2H2-type" evidence="8">
    <location>
        <begin position="580"/>
        <end position="608"/>
    </location>
</feature>
<comment type="subcellular location">
    <subcellularLocation>
        <location evidence="1">Nucleus</location>
    </subcellularLocation>
</comment>
<evidence type="ECO:0000313" key="10">
    <source>
        <dbReference type="Proteomes" id="UP000008820"/>
    </source>
</evidence>
<dbReference type="InParanoid" id="A0A6I8U173"/>
<dbReference type="FunFam" id="3.30.160.60:FF:000417">
    <property type="entry name" value="Zinc finger protein"/>
    <property type="match status" value="1"/>
</dbReference>
<dbReference type="SMART" id="SM00614">
    <property type="entry name" value="ZnF_BED"/>
    <property type="match status" value="1"/>
</dbReference>
<evidence type="ECO:0000256" key="5">
    <source>
        <dbReference type="ARBA" id="ARBA00022833"/>
    </source>
</evidence>
<dbReference type="PROSITE" id="PS00028">
    <property type="entry name" value="ZINC_FINGER_C2H2_1"/>
    <property type="match status" value="9"/>
</dbReference>
<dbReference type="PROSITE" id="PS50157">
    <property type="entry name" value="ZINC_FINGER_C2H2_2"/>
    <property type="match status" value="9"/>
</dbReference>
<evidence type="ECO:0000256" key="3">
    <source>
        <dbReference type="ARBA" id="ARBA00022737"/>
    </source>
</evidence>
<proteinExistence type="predicted"/>
<evidence type="ECO:0000256" key="4">
    <source>
        <dbReference type="ARBA" id="ARBA00022771"/>
    </source>
</evidence>
<evidence type="ECO:0000313" key="9">
    <source>
        <dbReference type="EnsemblMetazoa" id="AAEL023386-PA"/>
    </source>
</evidence>
<evidence type="ECO:0000256" key="7">
    <source>
        <dbReference type="SAM" id="MobiDB-lite"/>
    </source>
</evidence>
<sequence length="701" mass="80415">MPCCIEECPVSSVFPLVKFPTSRTVRKRWRDAILAGTGKIPAALIHLPPSGVSIFDPGKRTLPDGKDDESGALEICLGHFPDPGNRTYQDPTVYDDGTGNQTKLASCRLCHRFEPASMMICLEGKLGGQYLNLVVTQTTRIRFKEEDPRTLSICRECLVKVDLIRALQDRYLMLDAYHDTLRGRMAQLEPVDGTAFPEEVKVENDGIGEEKHNEALEVKFLVETFRDNEGADPVSEASSNEEREANEERKSKKPPRLKARSKIKAMIREPKKRGPKRKERPPATLKMIRLRTELTRKCYICPADFPDSEDLMAHLTEEHAGKIEYTCQQCDGKQLKTVKSYNVHLSLHDPSIRPLQCRFCSLRYSTRKGLEVHEMRDHGASHKHKLQRKKAREHQCEHCGKIFKSISIVREHTLVEHDQGIAAQCKICQKTFKHKNNLTRHMLTHTGELPHKCDQCGVRFRIVTDLTKHVQGVHQGIMPYFCNICDLPLKDKNSYYRHRTAVHKSMKDTPTTRRYKCGLCGTSFDIQSDLQLHVDRSHEGEDYPFKQCAVCPERFHTASQLQYHKYTKHCEQRSSRATKLQCTICGEQQQTRCHLDSHMTRMHGTEKKYVCSECGSRFTVQANLSRHRKTHNAVKQFACEFCARTFNQKVALDNHRRCAHTGETAFECETCGKGFKETSTYYRHRVACRKERQVDGGETVN</sequence>
<dbReference type="SUPFAM" id="SSF57667">
    <property type="entry name" value="beta-beta-alpha zinc fingers"/>
    <property type="match status" value="5"/>
</dbReference>
<dbReference type="Proteomes" id="UP000008820">
    <property type="component" value="Chromosome 1"/>
</dbReference>
<feature type="region of interest" description="Disordered" evidence="7">
    <location>
        <begin position="229"/>
        <end position="281"/>
    </location>
</feature>
<feature type="compositionally biased region" description="Basic and acidic residues" evidence="7">
    <location>
        <begin position="240"/>
        <end position="250"/>
    </location>
</feature>
<dbReference type="InterPro" id="IPR036236">
    <property type="entry name" value="Znf_C2H2_sf"/>
</dbReference>
<dbReference type="GO" id="GO:0008270">
    <property type="term" value="F:zinc ion binding"/>
    <property type="evidence" value="ECO:0007669"/>
    <property type="project" value="UniProtKB-KW"/>
</dbReference>
<evidence type="ECO:0000256" key="2">
    <source>
        <dbReference type="ARBA" id="ARBA00022723"/>
    </source>
</evidence>
<feature type="domain" description="C2H2-type" evidence="8">
    <location>
        <begin position="515"/>
        <end position="543"/>
    </location>
</feature>
<feature type="domain" description="C2H2-type" evidence="8">
    <location>
        <begin position="546"/>
        <end position="574"/>
    </location>
</feature>
<keyword evidence="5" id="KW-0862">Zinc</keyword>
<dbReference type="Pfam" id="PF00096">
    <property type="entry name" value="zf-C2H2"/>
    <property type="match status" value="3"/>
</dbReference>
<dbReference type="FunFam" id="3.30.160.60:FF:000145">
    <property type="entry name" value="Zinc finger protein 574"/>
    <property type="match status" value="1"/>
</dbReference>
<gene>
    <name evidence="9" type="primary">5577022</name>
</gene>
<dbReference type="Gene3D" id="3.30.160.60">
    <property type="entry name" value="Classic Zinc Finger"/>
    <property type="match status" value="7"/>
</dbReference>
<protein>
    <recommendedName>
        <fullName evidence="8">C2H2-type domain-containing protein</fullName>
    </recommendedName>
</protein>
<dbReference type="PANTHER" id="PTHR24379">
    <property type="entry name" value="KRAB AND ZINC FINGER DOMAIN-CONTAINING"/>
    <property type="match status" value="1"/>
</dbReference>
<reference evidence="9" key="2">
    <citation type="submission" date="2020-05" db="UniProtKB">
        <authorList>
            <consortium name="EnsemblMetazoa"/>
        </authorList>
    </citation>
    <scope>IDENTIFICATION</scope>
    <source>
        <strain evidence="9">LVP_AGWG</strain>
    </source>
</reference>
<feature type="domain" description="C2H2-type" evidence="8">
    <location>
        <begin position="423"/>
        <end position="450"/>
    </location>
</feature>
<evidence type="ECO:0000259" key="8">
    <source>
        <dbReference type="PROSITE" id="PS50157"/>
    </source>
</evidence>
<name>A0A6I8U173_AEDAE</name>
<keyword evidence="4" id="KW-0863">Zinc-finger</keyword>
<dbReference type="GO" id="GO:0005634">
    <property type="term" value="C:nucleus"/>
    <property type="evidence" value="ECO:0007669"/>
    <property type="project" value="UniProtKB-SubCell"/>
</dbReference>
<feature type="domain" description="C2H2-type" evidence="8">
    <location>
        <begin position="666"/>
        <end position="693"/>
    </location>
</feature>
<dbReference type="OrthoDB" id="427030at2759"/>
<keyword evidence="6" id="KW-0539">Nucleus</keyword>
<dbReference type="InterPro" id="IPR013087">
    <property type="entry name" value="Znf_C2H2_type"/>
</dbReference>
<evidence type="ECO:0000256" key="6">
    <source>
        <dbReference type="ARBA" id="ARBA00023242"/>
    </source>
</evidence>
<feature type="compositionally biased region" description="Basic residues" evidence="7">
    <location>
        <begin position="251"/>
        <end position="279"/>
    </location>
</feature>
<dbReference type="PANTHER" id="PTHR24379:SF121">
    <property type="entry name" value="C2H2-TYPE DOMAIN-CONTAINING PROTEIN"/>
    <property type="match status" value="1"/>
</dbReference>
<evidence type="ECO:0000256" key="1">
    <source>
        <dbReference type="ARBA" id="ARBA00004123"/>
    </source>
</evidence>
<dbReference type="SMART" id="SM00355">
    <property type="entry name" value="ZnF_C2H2"/>
    <property type="match status" value="13"/>
</dbReference>
<feature type="domain" description="C2H2-type" evidence="8">
    <location>
        <begin position="451"/>
        <end position="479"/>
    </location>
</feature>
<keyword evidence="2" id="KW-0479">Metal-binding</keyword>
<feature type="domain" description="C2H2-type" evidence="8">
    <location>
        <begin position="637"/>
        <end position="665"/>
    </location>
</feature>
<feature type="domain" description="C2H2-type" evidence="8">
    <location>
        <begin position="609"/>
        <end position="636"/>
    </location>
</feature>
<keyword evidence="3" id="KW-0677">Repeat</keyword>
<dbReference type="EnsemblMetazoa" id="AAEL023386-RA">
    <property type="protein sequence ID" value="AAEL023386-PA"/>
    <property type="gene ID" value="AAEL023386"/>
</dbReference>
<accession>A0A6I8U173</accession>
<keyword evidence="10" id="KW-1185">Reference proteome</keyword>
<reference evidence="9 10" key="1">
    <citation type="submission" date="2017-06" db="EMBL/GenBank/DDBJ databases">
        <title>Aedes aegypti genome working group (AGWG) sequencing and assembly.</title>
        <authorList>
            <consortium name="Aedes aegypti Genome Working Group (AGWG)"/>
            <person name="Matthews B.J."/>
        </authorList>
    </citation>
    <scope>NUCLEOTIDE SEQUENCE [LARGE SCALE GENOMIC DNA]</scope>
    <source>
        <strain evidence="9 10">LVP_AGWG</strain>
    </source>
</reference>
<feature type="domain" description="C2H2-type" evidence="8">
    <location>
        <begin position="394"/>
        <end position="417"/>
    </location>
</feature>